<dbReference type="Gene3D" id="2.60.310.20">
    <property type="match status" value="1"/>
</dbReference>
<proteinExistence type="inferred from homology"/>
<evidence type="ECO:0000256" key="7">
    <source>
        <dbReference type="ARBA" id="ARBA00023033"/>
    </source>
</evidence>
<dbReference type="AlphaFoldDB" id="A0A8H5K863"/>
<feature type="compositionally biased region" description="Basic and acidic residues" evidence="11">
    <location>
        <begin position="458"/>
        <end position="470"/>
    </location>
</feature>
<keyword evidence="4" id="KW-0479">Metal-binding</keyword>
<dbReference type="EMBL" id="JAAOAQ010000086">
    <property type="protein sequence ID" value="KAF5568307.1"/>
    <property type="molecule type" value="Genomic_DNA"/>
</dbReference>
<evidence type="ECO:0000256" key="11">
    <source>
        <dbReference type="SAM" id="MobiDB-lite"/>
    </source>
</evidence>
<dbReference type="GO" id="GO:0004503">
    <property type="term" value="F:tyrosinase activity"/>
    <property type="evidence" value="ECO:0007669"/>
    <property type="project" value="UniProtKB-EC"/>
</dbReference>
<dbReference type="OrthoDB" id="1658288at2759"/>
<accession>A0A8H5K863</accession>
<comment type="cofactor">
    <cofactor evidence="1">
        <name>Cu(2+)</name>
        <dbReference type="ChEBI" id="CHEBI:29036"/>
    </cofactor>
</comment>
<comment type="caution">
    <text evidence="14">The sequence shown here is derived from an EMBL/GenBank/DDBJ whole genome shotgun (WGS) entry which is preliminary data.</text>
</comment>
<dbReference type="Proteomes" id="UP000582016">
    <property type="component" value="Unassembled WGS sequence"/>
</dbReference>
<feature type="region of interest" description="Disordered" evidence="11">
    <location>
        <begin position="455"/>
        <end position="474"/>
    </location>
</feature>
<dbReference type="EC" id="1.14.18.1" evidence="3"/>
<keyword evidence="15" id="KW-1185">Reference proteome</keyword>
<dbReference type="PROSITE" id="PS00497">
    <property type="entry name" value="TYROSINASE_1"/>
    <property type="match status" value="1"/>
</dbReference>
<comment type="catalytic activity">
    <reaction evidence="10">
        <text>L-tyrosine + O2 = L-dopaquinone + H2O</text>
        <dbReference type="Rhea" id="RHEA:18117"/>
        <dbReference type="ChEBI" id="CHEBI:15377"/>
        <dbReference type="ChEBI" id="CHEBI:15379"/>
        <dbReference type="ChEBI" id="CHEBI:57924"/>
        <dbReference type="ChEBI" id="CHEBI:58315"/>
        <dbReference type="EC" id="1.14.18.1"/>
    </reaction>
</comment>
<organism evidence="14 15">
    <name type="scientific">Fusarium phyllophilum</name>
    <dbReference type="NCBI Taxonomy" id="47803"/>
    <lineage>
        <taxon>Eukaryota</taxon>
        <taxon>Fungi</taxon>
        <taxon>Dikarya</taxon>
        <taxon>Ascomycota</taxon>
        <taxon>Pezizomycotina</taxon>
        <taxon>Sordariomycetes</taxon>
        <taxon>Hypocreomycetidae</taxon>
        <taxon>Hypocreales</taxon>
        <taxon>Nectriaceae</taxon>
        <taxon>Fusarium</taxon>
        <taxon>Fusarium fujikuroi species complex</taxon>
    </lineage>
</organism>
<evidence type="ECO:0000256" key="2">
    <source>
        <dbReference type="ARBA" id="ARBA00009928"/>
    </source>
</evidence>
<dbReference type="PANTHER" id="PTHR11474">
    <property type="entry name" value="TYROSINASE FAMILY MEMBER"/>
    <property type="match status" value="1"/>
</dbReference>
<evidence type="ECO:0000256" key="6">
    <source>
        <dbReference type="ARBA" id="ARBA00023008"/>
    </source>
</evidence>
<dbReference type="GO" id="GO:0046872">
    <property type="term" value="F:metal ion binding"/>
    <property type="evidence" value="ECO:0007669"/>
    <property type="project" value="UniProtKB-KW"/>
</dbReference>
<dbReference type="InterPro" id="IPR041640">
    <property type="entry name" value="Tyrosinase_C"/>
</dbReference>
<dbReference type="InterPro" id="IPR050316">
    <property type="entry name" value="Tyrosinase/Hemocyanin"/>
</dbReference>
<evidence type="ECO:0000313" key="14">
    <source>
        <dbReference type="EMBL" id="KAF5568307.1"/>
    </source>
</evidence>
<evidence type="ECO:0000313" key="15">
    <source>
        <dbReference type="Proteomes" id="UP000582016"/>
    </source>
</evidence>
<dbReference type="Pfam" id="PF00264">
    <property type="entry name" value="Tyrosinase"/>
    <property type="match status" value="1"/>
</dbReference>
<dbReference type="SUPFAM" id="SSF48056">
    <property type="entry name" value="Di-copper centre-containing domain"/>
    <property type="match status" value="1"/>
</dbReference>
<evidence type="ECO:0000256" key="1">
    <source>
        <dbReference type="ARBA" id="ARBA00001973"/>
    </source>
</evidence>
<dbReference type="Pfam" id="PF18132">
    <property type="entry name" value="Tyrosinase_C"/>
    <property type="match status" value="1"/>
</dbReference>
<feature type="domain" description="Tyrosinase copper-binding" evidence="13">
    <location>
        <begin position="778"/>
        <end position="789"/>
    </location>
</feature>
<feature type="region of interest" description="Disordered" evidence="11">
    <location>
        <begin position="810"/>
        <end position="834"/>
    </location>
</feature>
<dbReference type="Gene3D" id="1.10.1280.10">
    <property type="entry name" value="Di-copper center containing domain from catechol oxidase"/>
    <property type="match status" value="1"/>
</dbReference>
<dbReference type="GO" id="GO:0042438">
    <property type="term" value="P:melanin biosynthetic process"/>
    <property type="evidence" value="ECO:0007669"/>
    <property type="project" value="UniProtKB-KW"/>
</dbReference>
<evidence type="ECO:0000259" key="12">
    <source>
        <dbReference type="PROSITE" id="PS00497"/>
    </source>
</evidence>
<evidence type="ECO:0000259" key="13">
    <source>
        <dbReference type="PROSITE" id="PS00498"/>
    </source>
</evidence>
<feature type="compositionally biased region" description="Basic and acidic residues" evidence="11">
    <location>
        <begin position="818"/>
        <end position="834"/>
    </location>
</feature>
<evidence type="ECO:0000256" key="3">
    <source>
        <dbReference type="ARBA" id="ARBA00011906"/>
    </source>
</evidence>
<dbReference type="PANTHER" id="PTHR11474:SF76">
    <property type="entry name" value="SHKT DOMAIN-CONTAINING PROTEIN"/>
    <property type="match status" value="1"/>
</dbReference>
<comment type="similarity">
    <text evidence="2">Belongs to the tyrosinase family.</text>
</comment>
<evidence type="ECO:0000256" key="8">
    <source>
        <dbReference type="ARBA" id="ARBA00023101"/>
    </source>
</evidence>
<feature type="region of interest" description="Disordered" evidence="11">
    <location>
        <begin position="1089"/>
        <end position="1112"/>
    </location>
</feature>
<evidence type="ECO:0000256" key="5">
    <source>
        <dbReference type="ARBA" id="ARBA00023002"/>
    </source>
</evidence>
<name>A0A8H5K863_9HYPO</name>
<sequence>MTSTKPTLSSAGCVKPWVQKFTNTPRDAFLDQFVDSNDARFIEIIEGSHEDEIKYSEVPLDSGNPNSAPDLSKVFDLPQQDGSKGILRLVILPFNTENDNDPPLSWKGFREHLGLLHLENTFICTEQMQTPPTWFEVPLQAGLKGFVVKPERWDSNLANFSISVVHSPSSRVTHVVAHMLHKTDIKHLLLRLQTLKALAWHPLLVPLILMEQRIEGTAEKLTLMRDSLYSVEKRTGTHKNYRNDKYHEELNHYAYGDKVWERRHEQDVDFEAAPGKITSVASECAMTEAKCQCLNLMAQRDSALNLKKTEAALRDSSDMRAIAWVTLAFLPATFVAFSLTFTKFSSTHKYELASLARPSSTIMGDAIPPEAGTYGIKGLPRPPNAARYPGEIPYVKGLPVRKEISSLANSDDPEERKQWTLLVLGLERFKSMPVDDKLSYFQIAGIHGYPEVAWDGAPEPKHAPDKKTKQAGDQPFGGYCNHNSLNFPAWHRPYMLLFEQRVWENMKAIVSDWVDNCGLPALEADKWYKAARHWRMPYWDWARRQRYHEDLVCPPVLTQGAVRIYPPPTIRNQFPRSGLYPNPLVGFENPEKDPKTGKPLPFGSMPGEKSKWNIQDNPIVHDELPLKKGCDWAPWSKTSATSRYGIFKGEKWEKDPKSYFTGLEGVNNCWRANASLARVHENGPDGKPRWSTMEQHSEDHTWNPGSLSDAVNRMFSKGYNSNWGHFASTKWIAEGKGCPKTGYISLEYIHNNIHNLTGGSDYATGMGHMSDVPVAAFDPIFWLHHVQIDRLLAIWQCLNPKLWFDNEQTADPTASSVTDDKETDPLEPFHRKDNDPEKEVWTAQACRDWTELNYQYDDLAEVTERTIRKYGRFIPEEFQRELRSHIDTIYPGTGHVIESMRNSDSIPDALLSCEGQEGTWKDYIVNVVYDRYALDGLSYTVQFFIGRLPGEDTTSFEKHNYVGHVYSFGGRQSTSEGSCRNCKRQAAAQILSCAQVPLTIHILQHIKDNIPGHSIKNSDETEEYLRLHLWWRVVKYGGEVISEEGFKKNFSKLQISVLRGTGRIKPGNAQRAGSVSSLYGDYVPLPEITDGKPGGLQRDKAPENNEPFVPQNKSVVQPLPKARILVYADSSEITDQDQPGEFIGS</sequence>
<dbReference type="PROSITE" id="PS00498">
    <property type="entry name" value="TYROSINASE_2"/>
    <property type="match status" value="1"/>
</dbReference>
<comment type="catalytic activity">
    <reaction evidence="9">
        <text>2 L-dopa + O2 = 2 L-dopaquinone + 2 H2O</text>
        <dbReference type="Rhea" id="RHEA:34287"/>
        <dbReference type="ChEBI" id="CHEBI:15377"/>
        <dbReference type="ChEBI" id="CHEBI:15379"/>
        <dbReference type="ChEBI" id="CHEBI:57504"/>
        <dbReference type="ChEBI" id="CHEBI:57924"/>
        <dbReference type="EC" id="1.14.18.1"/>
    </reaction>
</comment>
<reference evidence="14 15" key="1">
    <citation type="submission" date="2020-05" db="EMBL/GenBank/DDBJ databases">
        <title>Identification and distribution of gene clusters putatively required for synthesis of sphingolipid metabolism inhibitors in phylogenetically diverse species of the filamentous fungus Fusarium.</title>
        <authorList>
            <person name="Kim H.-S."/>
            <person name="Busman M."/>
            <person name="Brown D.W."/>
            <person name="Divon H."/>
            <person name="Uhlig S."/>
            <person name="Proctor R.H."/>
        </authorList>
    </citation>
    <scope>NUCLEOTIDE SEQUENCE [LARGE SCALE GENOMIC DNA]</scope>
    <source>
        <strain evidence="14 15">NRRL 13617</strain>
    </source>
</reference>
<keyword evidence="8" id="KW-0470">Melanin biosynthesis</keyword>
<dbReference type="InterPro" id="IPR002227">
    <property type="entry name" value="Tyrosinase_Cu-bd"/>
</dbReference>
<evidence type="ECO:0000256" key="9">
    <source>
        <dbReference type="ARBA" id="ARBA00048233"/>
    </source>
</evidence>
<keyword evidence="5" id="KW-0560">Oxidoreductase</keyword>
<evidence type="ECO:0000256" key="4">
    <source>
        <dbReference type="ARBA" id="ARBA00022723"/>
    </source>
</evidence>
<keyword evidence="6" id="KW-0186">Copper</keyword>
<evidence type="ECO:0000256" key="10">
    <source>
        <dbReference type="ARBA" id="ARBA00048881"/>
    </source>
</evidence>
<protein>
    <recommendedName>
        <fullName evidence="3">tyrosinase</fullName>
        <ecNumber evidence="3">1.14.18.1</ecNumber>
    </recommendedName>
</protein>
<dbReference type="InterPro" id="IPR008922">
    <property type="entry name" value="Di-copper_centre_dom_sf"/>
</dbReference>
<gene>
    <name evidence="14" type="ORF">FPHYL_2845</name>
</gene>
<keyword evidence="7" id="KW-0503">Monooxygenase</keyword>
<feature type="domain" description="Tyrosinase copper-binding" evidence="12">
    <location>
        <begin position="482"/>
        <end position="499"/>
    </location>
</feature>